<dbReference type="SMART" id="SM00146">
    <property type="entry name" value="PI3Kc"/>
    <property type="match status" value="1"/>
</dbReference>
<dbReference type="GO" id="GO:0005694">
    <property type="term" value="C:chromosome"/>
    <property type="evidence" value="ECO:0007669"/>
    <property type="project" value="TreeGrafter"/>
</dbReference>
<accession>W4KE78</accession>
<dbReference type="Gene3D" id="1.10.1070.11">
    <property type="entry name" value="Phosphatidylinositol 3-/4-kinase, catalytic domain"/>
    <property type="match status" value="1"/>
</dbReference>
<dbReference type="PANTHER" id="PTHR11139:SF125">
    <property type="entry name" value="SERINE_THREONINE-PROTEIN KINASE MEC1"/>
    <property type="match status" value="1"/>
</dbReference>
<dbReference type="GO" id="GO:0006281">
    <property type="term" value="P:DNA repair"/>
    <property type="evidence" value="ECO:0007669"/>
    <property type="project" value="UniProtKB-KW"/>
</dbReference>
<evidence type="ECO:0000256" key="8">
    <source>
        <dbReference type="ARBA" id="ARBA00022777"/>
    </source>
</evidence>
<evidence type="ECO:0000313" key="18">
    <source>
        <dbReference type="Proteomes" id="UP000030671"/>
    </source>
</evidence>
<dbReference type="Pfam" id="PF08064">
    <property type="entry name" value="UME"/>
    <property type="match status" value="1"/>
</dbReference>
<feature type="domain" description="FAT" evidence="15">
    <location>
        <begin position="909"/>
        <end position="1474"/>
    </location>
</feature>
<dbReference type="PROSITE" id="PS00916">
    <property type="entry name" value="PI3_4_KINASE_2"/>
    <property type="match status" value="1"/>
</dbReference>
<dbReference type="Pfam" id="PF02260">
    <property type="entry name" value="FATC"/>
    <property type="match status" value="1"/>
</dbReference>
<evidence type="ECO:0000256" key="2">
    <source>
        <dbReference type="ARBA" id="ARBA00010769"/>
    </source>
</evidence>
<sequence length="1937" mass="217984">NRPRRGLSLEERVAVTKGLVQLPCLLVHRGTGSCPCSRPPKKTMNILPAYSIMVKALLDDTHQPISSSVRKAAYDTIACALAHQCVEHGDGDMDDIAQMLCQSMSDQNRSVRLSAGRALVEFVRFYHAIGKTTWTKVERIFDTFYRLMDSPKDPVKETVLIAVGSVGKVTDNSILGVAISCLIAQLGRPSPIVKGLAYMQLLRLSKTHNKSTYGLVSPYLDEVAPFLVSRWHSQPGLLLECCRLFAIGPLDFINSTLPRTLPQLFGACEQKVLEKISKDLGTKQSLLFMGNSPAILAHVFLLQGPGQTNKALTFIIKIVTEAADDGTIDIRSVVRSCLVSLLAKLVNVLGSEDPGKAQAAMSALSKVQKCVSVPANGPRPSFKQDLGEFLKTHMLGILSNMNDMLQDIPGKATVEAKQQILRSLGALVSNIGPSITSVAPQIMATLRMKLVVPELADVVLDSWYTFLTTLNPSDLGTHVGPTSASLISAWSTLSSHGRSVAHRCLRLLLFDLVDQLGNNLDEFADPVEFVALADIHARLWTLRNNWTEENKLRKILDRVSNDNVTVAIRALNELKLLMVEHRDFFQNLATGDNFNPLVGHVLRVLFAASCRDSDGADALRLLAFSCIGALGAIDPDRFDFVVSDSTMIVKANFTDEIESMTFVLHLIVDVLVGAFRSANDINHQSHLAYAIQELLRFCEFSPDLVAAKSTTSIPLKIRSRWDLLPRHVLETVTPLLEARFHVNDRPLPPWNLPIYPTQSTYREWLQLWTTYLIAHASGTTAQSIFKVFRAAVRNKDVGVAHHLLPHLVLNALVSGDEVQTDNIRIELLAVLEDQVNLESTSTPDKKLLSAQAVFMLMDHLNKWVRVVRQDLAARKKEKGRQSRTSQASNVAKEQLLRVDSVLSSIDQDLMAKAAFQCKAYARSLMSFERYINLLRERQAPTQDVQQCYERLHEIYANIDEPDGMEGVSTLILSPSLEHQIRQHESTGRWTSAQSCWELRLQQLPDSLENHVGLLRCLRNLGHYDTLRTHVKGVLTRNPDWQSSLAGFQVESAWMIGDWDEVKTLVDKTDAQGSSTVMARLLLALQEDDSATIEQAHSQALMVLGNPITASGAREYRHAYDAVLNLHLLHEVDMVHNFVRSLPLSGAHSARQRHHILSALSRNLVARLELTLPTFRIREPILSMRRTAFALNARRYKPLSDEIGRSWLTSAKFARKAGHWQTAYSAMLQARQCHTPFSFIQGAKLIKDTGEPLRALHELDNSIHLSGLGENAEAGVIDLTGDLEEVRQMKAKAKLVRARWMNESERFEMSDVLKSYEAAIELWPKWESVIFYYGKFQDDCFKGLSENDQKSRGIRTNLATIRAFTKAMKYGSKFIYQTMPRLLTIWLDLGEDRTLSKHEIYKKINVEVSRALKVIPVYKASCGTEKNWYTAFPQIVSRVGHTNVEVYDILAKLILMVLREFPHQAIWLFLAVIKSTKAIRESRGREILDQLKTLPSPSSPDLPVLINECMAMANELLAMCDHRFKEDKVTFSMKKEFPRLAKLVPCRLIIPLQESLIASLPPVSSMADSDYHPFPSDLPTFHRFLDEIDVMRSLAKPRKISIVSQGGQVFQFLGKPKDDLRKDARLMDFDAIINKLLKTNSESRRRQLHIRTYGVITLNEECGFIQWVPDTMPVRPVLAKIYEARNIKNWSPEMNAIFHKIKEATDKDAAQIFVQDILRHFPPVFHEWFIETFPEPSAWLASRLMYSRTAAVMSMVGWILGLGDRHCENILLDCNNGAVVHVDFNCLFEKGKTLETPERVPFRLTQNIVDGLGVTGVEGVFRIACENVLQLLRDNKDTLMSVLDAFIHDPLVEWEDEKRKMREASRRSVNTVKASVDLRMLAKNALLPIEKKLKGIYTTSRERAEREISTSNLVQMLIQEAADDANLAKMYPGWAPWH</sequence>
<dbReference type="RefSeq" id="XP_009543196.1">
    <property type="nucleotide sequence ID" value="XM_009544901.1"/>
</dbReference>
<dbReference type="InterPro" id="IPR012993">
    <property type="entry name" value="UME"/>
</dbReference>
<dbReference type="Pfam" id="PF25030">
    <property type="entry name" value="M-HEAT_ATR"/>
    <property type="match status" value="1"/>
</dbReference>
<dbReference type="SMART" id="SM00802">
    <property type="entry name" value="UME"/>
    <property type="match status" value="1"/>
</dbReference>
<evidence type="ECO:0000256" key="10">
    <source>
        <dbReference type="ARBA" id="ARBA00023204"/>
    </source>
</evidence>
<evidence type="ECO:0000313" key="17">
    <source>
        <dbReference type="EMBL" id="ETW84118.1"/>
    </source>
</evidence>
<reference evidence="17 18" key="1">
    <citation type="journal article" date="2012" name="New Phytol.">
        <title>Insight into trade-off between wood decay and parasitism from the genome of a fungal forest pathogen.</title>
        <authorList>
            <person name="Olson A."/>
            <person name="Aerts A."/>
            <person name="Asiegbu F."/>
            <person name="Belbahri L."/>
            <person name="Bouzid O."/>
            <person name="Broberg A."/>
            <person name="Canback B."/>
            <person name="Coutinho P.M."/>
            <person name="Cullen D."/>
            <person name="Dalman K."/>
            <person name="Deflorio G."/>
            <person name="van Diepen L.T."/>
            <person name="Dunand C."/>
            <person name="Duplessis S."/>
            <person name="Durling M."/>
            <person name="Gonthier P."/>
            <person name="Grimwood J."/>
            <person name="Fossdal C.G."/>
            <person name="Hansson D."/>
            <person name="Henrissat B."/>
            <person name="Hietala A."/>
            <person name="Himmelstrand K."/>
            <person name="Hoffmeister D."/>
            <person name="Hogberg N."/>
            <person name="James T.Y."/>
            <person name="Karlsson M."/>
            <person name="Kohler A."/>
            <person name="Kues U."/>
            <person name="Lee Y.H."/>
            <person name="Lin Y.C."/>
            <person name="Lind M."/>
            <person name="Lindquist E."/>
            <person name="Lombard V."/>
            <person name="Lucas S."/>
            <person name="Lunden K."/>
            <person name="Morin E."/>
            <person name="Murat C."/>
            <person name="Park J."/>
            <person name="Raffaello T."/>
            <person name="Rouze P."/>
            <person name="Salamov A."/>
            <person name="Schmutz J."/>
            <person name="Solheim H."/>
            <person name="Stahlberg J."/>
            <person name="Velez H."/>
            <person name="de Vries R.P."/>
            <person name="Wiebenga A."/>
            <person name="Woodward S."/>
            <person name="Yakovlev I."/>
            <person name="Garbelotto M."/>
            <person name="Martin F."/>
            <person name="Grigoriev I.V."/>
            <person name="Stenlid J."/>
        </authorList>
    </citation>
    <scope>NUCLEOTIDE SEQUENCE [LARGE SCALE GENOMIC DNA]</scope>
    <source>
        <strain evidence="17 18">TC 32-1</strain>
    </source>
</reference>
<dbReference type="PROSITE" id="PS51190">
    <property type="entry name" value="FATC"/>
    <property type="match status" value="1"/>
</dbReference>
<evidence type="ECO:0000256" key="1">
    <source>
        <dbReference type="ARBA" id="ARBA00004123"/>
    </source>
</evidence>
<keyword evidence="8" id="KW-0418">Kinase</keyword>
<evidence type="ECO:0000256" key="12">
    <source>
        <dbReference type="ARBA" id="ARBA00047899"/>
    </source>
</evidence>
<organism evidence="17 18">
    <name type="scientific">Heterobasidion irregulare (strain TC 32-1)</name>
    <dbReference type="NCBI Taxonomy" id="747525"/>
    <lineage>
        <taxon>Eukaryota</taxon>
        <taxon>Fungi</taxon>
        <taxon>Dikarya</taxon>
        <taxon>Basidiomycota</taxon>
        <taxon>Agaricomycotina</taxon>
        <taxon>Agaricomycetes</taxon>
        <taxon>Russulales</taxon>
        <taxon>Bondarzewiaceae</taxon>
        <taxon>Heterobasidion</taxon>
        <taxon>Heterobasidion annosum species complex</taxon>
    </lineage>
</organism>
<dbReference type="InterPro" id="IPR003152">
    <property type="entry name" value="FATC_dom"/>
</dbReference>
<feature type="domain" description="FATC" evidence="16">
    <location>
        <begin position="1905"/>
        <end position="1937"/>
    </location>
</feature>
<evidence type="ECO:0000256" key="6">
    <source>
        <dbReference type="ARBA" id="ARBA00022741"/>
    </source>
</evidence>
<dbReference type="InterPro" id="IPR018936">
    <property type="entry name" value="PI3/4_kinase_CS"/>
</dbReference>
<dbReference type="HOGENOM" id="CLU_000178_2_8_1"/>
<keyword evidence="4" id="KW-0723">Serine/threonine-protein kinase</keyword>
<comment type="catalytic activity">
    <reaction evidence="12">
        <text>L-threonyl-[protein] + ATP = O-phospho-L-threonyl-[protein] + ADP + H(+)</text>
        <dbReference type="Rhea" id="RHEA:46608"/>
        <dbReference type="Rhea" id="RHEA-COMP:11060"/>
        <dbReference type="Rhea" id="RHEA-COMP:11605"/>
        <dbReference type="ChEBI" id="CHEBI:15378"/>
        <dbReference type="ChEBI" id="CHEBI:30013"/>
        <dbReference type="ChEBI" id="CHEBI:30616"/>
        <dbReference type="ChEBI" id="CHEBI:61977"/>
        <dbReference type="ChEBI" id="CHEBI:456216"/>
        <dbReference type="EC" id="2.7.11.1"/>
    </reaction>
</comment>
<evidence type="ECO:0000256" key="9">
    <source>
        <dbReference type="ARBA" id="ARBA00022840"/>
    </source>
</evidence>
<gene>
    <name evidence="17" type="ORF">HETIRDRAFT_46944</name>
</gene>
<evidence type="ECO:0000256" key="13">
    <source>
        <dbReference type="ARBA" id="ARBA00048679"/>
    </source>
</evidence>
<dbReference type="CDD" id="cd00892">
    <property type="entry name" value="PIKKc_ATR"/>
    <property type="match status" value="1"/>
</dbReference>
<dbReference type="GO" id="GO:0004674">
    <property type="term" value="F:protein serine/threonine kinase activity"/>
    <property type="evidence" value="ECO:0007669"/>
    <property type="project" value="UniProtKB-KW"/>
</dbReference>
<keyword evidence="5" id="KW-0808">Transferase</keyword>
<comment type="similarity">
    <text evidence="2">Belongs to the PI3/PI4-kinase family. ATM subfamily.</text>
</comment>
<dbReference type="OrthoDB" id="381190at2759"/>
<dbReference type="SUPFAM" id="SSF56112">
    <property type="entry name" value="Protein kinase-like (PK-like)"/>
    <property type="match status" value="1"/>
</dbReference>
<dbReference type="InterPro" id="IPR011990">
    <property type="entry name" value="TPR-like_helical_dom_sf"/>
</dbReference>
<dbReference type="InterPro" id="IPR050517">
    <property type="entry name" value="DDR_Repair_Kinase"/>
</dbReference>
<dbReference type="InterPro" id="IPR057564">
    <property type="entry name" value="HEAT_ATR"/>
</dbReference>
<protein>
    <recommendedName>
        <fullName evidence="3">non-specific serine/threonine protein kinase</fullName>
        <ecNumber evidence="3">2.7.11.1</ecNumber>
    </recommendedName>
</protein>
<name>W4KE78_HETIT</name>
<evidence type="ECO:0000256" key="7">
    <source>
        <dbReference type="ARBA" id="ARBA00022763"/>
    </source>
</evidence>
<dbReference type="Gene3D" id="3.30.1010.10">
    <property type="entry name" value="Phosphatidylinositol 3-kinase Catalytic Subunit, Chain A, domain 4"/>
    <property type="match status" value="1"/>
</dbReference>
<evidence type="ECO:0000259" key="16">
    <source>
        <dbReference type="PROSITE" id="PS51190"/>
    </source>
</evidence>
<dbReference type="EC" id="2.7.11.1" evidence="3"/>
<dbReference type="Pfam" id="PF23593">
    <property type="entry name" value="HEAT_ATR"/>
    <property type="match status" value="1"/>
</dbReference>
<evidence type="ECO:0000256" key="3">
    <source>
        <dbReference type="ARBA" id="ARBA00012513"/>
    </source>
</evidence>
<dbReference type="Gene3D" id="1.25.10.10">
    <property type="entry name" value="Leucine-rich Repeat Variant"/>
    <property type="match status" value="1"/>
</dbReference>
<dbReference type="PROSITE" id="PS51189">
    <property type="entry name" value="FAT"/>
    <property type="match status" value="1"/>
</dbReference>
<comment type="catalytic activity">
    <reaction evidence="13">
        <text>L-seryl-[protein] + ATP = O-phospho-L-seryl-[protein] + ADP + H(+)</text>
        <dbReference type="Rhea" id="RHEA:17989"/>
        <dbReference type="Rhea" id="RHEA-COMP:9863"/>
        <dbReference type="Rhea" id="RHEA-COMP:11604"/>
        <dbReference type="ChEBI" id="CHEBI:15378"/>
        <dbReference type="ChEBI" id="CHEBI:29999"/>
        <dbReference type="ChEBI" id="CHEBI:30616"/>
        <dbReference type="ChEBI" id="CHEBI:83421"/>
        <dbReference type="ChEBI" id="CHEBI:456216"/>
        <dbReference type="EC" id="2.7.11.1"/>
    </reaction>
</comment>
<dbReference type="InterPro" id="IPR011989">
    <property type="entry name" value="ARM-like"/>
</dbReference>
<keyword evidence="18" id="KW-1185">Reference proteome</keyword>
<evidence type="ECO:0000256" key="11">
    <source>
        <dbReference type="ARBA" id="ARBA00023242"/>
    </source>
</evidence>
<dbReference type="GO" id="GO:0005634">
    <property type="term" value="C:nucleus"/>
    <property type="evidence" value="ECO:0007669"/>
    <property type="project" value="UniProtKB-SubCell"/>
</dbReference>
<keyword evidence="10" id="KW-0234">DNA repair</keyword>
<dbReference type="InterPro" id="IPR016024">
    <property type="entry name" value="ARM-type_fold"/>
</dbReference>
<evidence type="ECO:0000256" key="5">
    <source>
        <dbReference type="ARBA" id="ARBA00022679"/>
    </source>
</evidence>
<dbReference type="InterPro" id="IPR036940">
    <property type="entry name" value="PI3/4_kinase_cat_sf"/>
</dbReference>
<dbReference type="Pfam" id="PF00454">
    <property type="entry name" value="PI3_PI4_kinase"/>
    <property type="match status" value="1"/>
</dbReference>
<dbReference type="SMART" id="SM01343">
    <property type="entry name" value="FATC"/>
    <property type="match status" value="1"/>
</dbReference>
<comment type="subcellular location">
    <subcellularLocation>
        <location evidence="1">Nucleus</location>
    </subcellularLocation>
</comment>
<feature type="domain" description="PI3K/PI4K catalytic" evidence="14">
    <location>
        <begin position="1583"/>
        <end position="1893"/>
    </location>
</feature>
<dbReference type="FunCoup" id="W4KE78">
    <property type="interactions" value="572"/>
</dbReference>
<dbReference type="InterPro" id="IPR011009">
    <property type="entry name" value="Kinase-like_dom_sf"/>
</dbReference>
<dbReference type="InterPro" id="IPR000403">
    <property type="entry name" value="PI3/4_kinase_cat_dom"/>
</dbReference>
<dbReference type="Pfam" id="PF02259">
    <property type="entry name" value="FAT"/>
    <property type="match status" value="1"/>
</dbReference>
<dbReference type="Gene3D" id="1.25.40.10">
    <property type="entry name" value="Tetratricopeptide repeat domain"/>
    <property type="match status" value="1"/>
</dbReference>
<evidence type="ECO:0000256" key="4">
    <source>
        <dbReference type="ARBA" id="ARBA00022527"/>
    </source>
</evidence>
<dbReference type="InterPro" id="IPR056802">
    <property type="entry name" value="ATR-like_M-HEAT"/>
</dbReference>
<evidence type="ECO:0000259" key="14">
    <source>
        <dbReference type="PROSITE" id="PS50290"/>
    </source>
</evidence>
<dbReference type="GO" id="GO:0005524">
    <property type="term" value="F:ATP binding"/>
    <property type="evidence" value="ECO:0007669"/>
    <property type="project" value="UniProtKB-KW"/>
</dbReference>
<keyword evidence="11" id="KW-0539">Nucleus</keyword>
<dbReference type="GO" id="GO:0000723">
    <property type="term" value="P:telomere maintenance"/>
    <property type="evidence" value="ECO:0007669"/>
    <property type="project" value="TreeGrafter"/>
</dbReference>
<dbReference type="PANTHER" id="PTHR11139">
    <property type="entry name" value="ATAXIA TELANGIECTASIA MUTATED ATM -RELATED"/>
    <property type="match status" value="1"/>
</dbReference>
<dbReference type="KEGG" id="hir:HETIRDRAFT_46944"/>
<feature type="non-terminal residue" evidence="17">
    <location>
        <position position="1"/>
    </location>
</feature>
<dbReference type="GeneID" id="20677292"/>
<dbReference type="SUPFAM" id="SSF48371">
    <property type="entry name" value="ARM repeat"/>
    <property type="match status" value="1"/>
</dbReference>
<dbReference type="STRING" id="747525.W4KE78"/>
<dbReference type="InParanoid" id="W4KE78"/>
<proteinExistence type="inferred from homology"/>
<dbReference type="InterPro" id="IPR014009">
    <property type="entry name" value="PIK_FAT"/>
</dbReference>
<keyword evidence="6" id="KW-0547">Nucleotide-binding</keyword>
<dbReference type="eggNOG" id="KOG0890">
    <property type="taxonomic scope" value="Eukaryota"/>
</dbReference>
<dbReference type="PROSITE" id="PS50290">
    <property type="entry name" value="PI3_4_KINASE_3"/>
    <property type="match status" value="1"/>
</dbReference>
<dbReference type="Proteomes" id="UP000030671">
    <property type="component" value="Unassembled WGS sequence"/>
</dbReference>
<evidence type="ECO:0000259" key="15">
    <source>
        <dbReference type="PROSITE" id="PS51189"/>
    </source>
</evidence>
<keyword evidence="7" id="KW-0227">DNA damage</keyword>
<dbReference type="EMBL" id="KI925456">
    <property type="protein sequence ID" value="ETW84118.1"/>
    <property type="molecule type" value="Genomic_DNA"/>
</dbReference>
<dbReference type="GO" id="GO:0000077">
    <property type="term" value="P:DNA damage checkpoint signaling"/>
    <property type="evidence" value="ECO:0007669"/>
    <property type="project" value="TreeGrafter"/>
</dbReference>
<dbReference type="InterPro" id="IPR003151">
    <property type="entry name" value="PIK-rel_kinase_FAT"/>
</dbReference>
<keyword evidence="9" id="KW-0067">ATP-binding</keyword>